<keyword evidence="10" id="KW-1185">Reference proteome</keyword>
<evidence type="ECO:0000259" key="7">
    <source>
        <dbReference type="Pfam" id="PF02852"/>
    </source>
</evidence>
<dbReference type="InterPro" id="IPR050260">
    <property type="entry name" value="FAD-bd_OxRdtase"/>
</dbReference>
<dbReference type="NCBIfam" id="NF007123">
    <property type="entry name" value="PRK09564.1"/>
    <property type="match status" value="1"/>
</dbReference>
<sequence>MKIIIIGGIAAGMSAAAKFRRMDKEASITIYEKENYISFGACGLPYYVGDYFNDHERMLVRTPEQAISTGINVLVKHEVIQVDTKEKRVLVKKLEDESLHWDSYDQLMIATGARAVKPPIKNLDIENVYFLRNLEDGQRIREKMLDSSIKTVGIIGAGFIGLEVVEAAKKLGKEVHVFQLEDRILKDVFDEEITKVLEEELVEKGVHLHLNAKVTALSGNEYVEEIITEDKSVKIDLAILATGVKPNTEFLRDTDINMISNGAIVIDEEGRTSIEGIYAAGDCATVPHRLKDKPAYLPLATNANKLGRIVGENLAGKHVKFPGTLGSSCIKVLEMEAGRTGLTEKEAKALDIEIGTVFITDKNHTSYYPGQEALGIKLIYDANTKVLLGGQVVGKHDAVQRTNVLAAAIYGKMTTKELGMLDLCYAPPFARTWDALNNAGNVAK</sequence>
<keyword evidence="3" id="KW-0285">Flavoprotein</keyword>
<dbReference type="PRINTS" id="PR00368">
    <property type="entry name" value="FADPNR"/>
</dbReference>
<dbReference type="Proteomes" id="UP000184038">
    <property type="component" value="Unassembled WGS sequence"/>
</dbReference>
<dbReference type="GO" id="GO:0016491">
    <property type="term" value="F:oxidoreductase activity"/>
    <property type="evidence" value="ECO:0007669"/>
    <property type="project" value="UniProtKB-KW"/>
</dbReference>
<evidence type="ECO:0000256" key="5">
    <source>
        <dbReference type="ARBA" id="ARBA00023002"/>
    </source>
</evidence>
<feature type="domain" description="Pyridine nucleotide-disulphide oxidoreductase dimerisation" evidence="7">
    <location>
        <begin position="331"/>
        <end position="432"/>
    </location>
</feature>
<dbReference type="Pfam" id="PF02852">
    <property type="entry name" value="Pyr_redox_dim"/>
    <property type="match status" value="1"/>
</dbReference>
<evidence type="ECO:0000313" key="10">
    <source>
        <dbReference type="Proteomes" id="UP000184038"/>
    </source>
</evidence>
<evidence type="ECO:0000259" key="8">
    <source>
        <dbReference type="Pfam" id="PF07992"/>
    </source>
</evidence>
<dbReference type="InterPro" id="IPR016156">
    <property type="entry name" value="FAD/NAD-linked_Rdtase_dimer_sf"/>
</dbReference>
<dbReference type="STRING" id="1120996.SAMN02746066_02838"/>
<dbReference type="PANTHER" id="PTHR43429:SF1">
    <property type="entry name" value="NAD(P)H SULFUR OXIDOREDUCTASE (COA-DEPENDENT)"/>
    <property type="match status" value="1"/>
</dbReference>
<evidence type="ECO:0000256" key="3">
    <source>
        <dbReference type="ARBA" id="ARBA00022630"/>
    </source>
</evidence>
<dbReference type="AlphaFoldDB" id="A0A1M7KNL6"/>
<keyword evidence="4" id="KW-0274">FAD</keyword>
<dbReference type="RefSeq" id="WP_073288820.1">
    <property type="nucleotide sequence ID" value="NZ_FRCP01000014.1"/>
</dbReference>
<reference evidence="9 10" key="1">
    <citation type="submission" date="2016-11" db="EMBL/GenBank/DDBJ databases">
        <authorList>
            <person name="Jaros S."/>
            <person name="Januszkiewicz K."/>
            <person name="Wedrychowicz H."/>
        </authorList>
    </citation>
    <scope>NUCLEOTIDE SEQUENCE [LARGE SCALE GENOMIC DNA]</scope>
    <source>
        <strain evidence="9 10">DSM 15930</strain>
    </source>
</reference>
<dbReference type="PRINTS" id="PR00411">
    <property type="entry name" value="PNDRDTASEI"/>
</dbReference>
<evidence type="ECO:0000256" key="6">
    <source>
        <dbReference type="ARBA" id="ARBA00023284"/>
    </source>
</evidence>
<protein>
    <submittedName>
        <fullName evidence="9">NADPH-dependent 2,4-dienoyl-CoA reductase, sulfur reductase</fullName>
    </submittedName>
</protein>
<evidence type="ECO:0000313" key="9">
    <source>
        <dbReference type="EMBL" id="SHM66892.1"/>
    </source>
</evidence>
<dbReference type="SUPFAM" id="SSF55424">
    <property type="entry name" value="FAD/NAD-linked reductases, dimerisation (C-terminal) domain"/>
    <property type="match status" value="1"/>
</dbReference>
<dbReference type="EMBL" id="FRCP01000014">
    <property type="protein sequence ID" value="SHM66892.1"/>
    <property type="molecule type" value="Genomic_DNA"/>
</dbReference>
<accession>A0A1M7KNL6</accession>
<dbReference type="InterPro" id="IPR036188">
    <property type="entry name" value="FAD/NAD-bd_sf"/>
</dbReference>
<dbReference type="OrthoDB" id="9802028at2"/>
<gene>
    <name evidence="9" type="ORF">SAMN02746066_02838</name>
</gene>
<dbReference type="Pfam" id="PF07992">
    <property type="entry name" value="Pyr_redox_2"/>
    <property type="match status" value="1"/>
</dbReference>
<organism evidence="9 10">
    <name type="scientific">Anaerosporobacter mobilis DSM 15930</name>
    <dbReference type="NCBI Taxonomy" id="1120996"/>
    <lineage>
        <taxon>Bacteria</taxon>
        <taxon>Bacillati</taxon>
        <taxon>Bacillota</taxon>
        <taxon>Clostridia</taxon>
        <taxon>Lachnospirales</taxon>
        <taxon>Lachnospiraceae</taxon>
        <taxon>Anaerosporobacter</taxon>
    </lineage>
</organism>
<dbReference type="SUPFAM" id="SSF51905">
    <property type="entry name" value="FAD/NAD(P)-binding domain"/>
    <property type="match status" value="1"/>
</dbReference>
<keyword evidence="5" id="KW-0560">Oxidoreductase</keyword>
<evidence type="ECO:0000256" key="2">
    <source>
        <dbReference type="ARBA" id="ARBA00009130"/>
    </source>
</evidence>
<dbReference type="InterPro" id="IPR004099">
    <property type="entry name" value="Pyr_nucl-diS_OxRdtase_dimer"/>
</dbReference>
<evidence type="ECO:0000256" key="1">
    <source>
        <dbReference type="ARBA" id="ARBA00001974"/>
    </source>
</evidence>
<evidence type="ECO:0000256" key="4">
    <source>
        <dbReference type="ARBA" id="ARBA00022827"/>
    </source>
</evidence>
<proteinExistence type="inferred from homology"/>
<comment type="cofactor">
    <cofactor evidence="1">
        <name>FAD</name>
        <dbReference type="ChEBI" id="CHEBI:57692"/>
    </cofactor>
</comment>
<name>A0A1M7KNL6_9FIRM</name>
<dbReference type="InterPro" id="IPR023753">
    <property type="entry name" value="FAD/NAD-binding_dom"/>
</dbReference>
<comment type="similarity">
    <text evidence="2">Belongs to the class-III pyridine nucleotide-disulfide oxidoreductase family.</text>
</comment>
<keyword evidence="6" id="KW-0676">Redox-active center</keyword>
<feature type="domain" description="FAD/NAD(P)-binding" evidence="8">
    <location>
        <begin position="1"/>
        <end position="291"/>
    </location>
</feature>
<dbReference type="PANTHER" id="PTHR43429">
    <property type="entry name" value="PYRIDINE NUCLEOTIDE-DISULFIDE OXIDOREDUCTASE DOMAIN-CONTAINING"/>
    <property type="match status" value="1"/>
</dbReference>
<dbReference type="Gene3D" id="3.50.50.60">
    <property type="entry name" value="FAD/NAD(P)-binding domain"/>
    <property type="match status" value="2"/>
</dbReference>